<dbReference type="EMBL" id="CP012836">
    <property type="protein sequence ID" value="AMQ57156.1"/>
    <property type="molecule type" value="Genomic_DNA"/>
</dbReference>
<name>A0A142EPV1_9BACT</name>
<dbReference type="SUPFAM" id="SSF47226">
    <property type="entry name" value="Histidine-containing phosphotransfer domain, HPT domain"/>
    <property type="match status" value="1"/>
</dbReference>
<dbReference type="Proteomes" id="UP000073816">
    <property type="component" value="Chromosome"/>
</dbReference>
<reference evidence="1 2" key="2">
    <citation type="journal article" date="2016" name="Genome Announc.">
        <title>Complete Genome Sequence of Algoriphagus sp. Strain M8-2, Isolated from a Brackish Lake.</title>
        <authorList>
            <person name="Muraguchi Y."/>
            <person name="Kushimoto K."/>
            <person name="Ohtsubo Y."/>
            <person name="Suzuki T."/>
            <person name="Dohra H."/>
            <person name="Kimbara K."/>
            <person name="Shintani M."/>
        </authorList>
    </citation>
    <scope>NUCLEOTIDE SEQUENCE [LARGE SCALE GENOMIC DNA]</scope>
    <source>
        <strain evidence="1 2">M8-2</strain>
    </source>
</reference>
<proteinExistence type="predicted"/>
<evidence type="ECO:0000313" key="2">
    <source>
        <dbReference type="Proteomes" id="UP000073816"/>
    </source>
</evidence>
<dbReference type="GO" id="GO:0000160">
    <property type="term" value="P:phosphorelay signal transduction system"/>
    <property type="evidence" value="ECO:0007669"/>
    <property type="project" value="InterPro"/>
</dbReference>
<dbReference type="Gene3D" id="1.20.120.160">
    <property type="entry name" value="HPT domain"/>
    <property type="match status" value="1"/>
</dbReference>
<keyword evidence="2" id="KW-1185">Reference proteome</keyword>
<evidence type="ECO:0000313" key="1">
    <source>
        <dbReference type="EMBL" id="AMQ57156.1"/>
    </source>
</evidence>
<organism evidence="1 2">
    <name type="scientific">Algoriphagus sanaruensis</name>
    <dbReference type="NCBI Taxonomy" id="1727163"/>
    <lineage>
        <taxon>Bacteria</taxon>
        <taxon>Pseudomonadati</taxon>
        <taxon>Bacteroidota</taxon>
        <taxon>Cytophagia</taxon>
        <taxon>Cytophagales</taxon>
        <taxon>Cyclobacteriaceae</taxon>
        <taxon>Algoriphagus</taxon>
    </lineage>
</organism>
<dbReference type="KEGG" id="alm:AO498_11975"/>
<accession>A0A142EPV1</accession>
<sequence>MIKNYPELNTRISEMAEGDEDFRSELTLAIFNGLKELLEKYQEGNLESDLVKIQQIRHKIKPTIAMFEFDDLADCLQTGKEILESEGFGGSFEKHFLEFRGKVEVAIQEVESLMQQA</sequence>
<dbReference type="AlphaFoldDB" id="A0A142EPV1"/>
<protein>
    <recommendedName>
        <fullName evidence="3">HPt domain-containing protein</fullName>
    </recommendedName>
</protein>
<gene>
    <name evidence="1" type="ORF">AO498_11975</name>
</gene>
<dbReference type="RefSeq" id="WP_067547872.1">
    <property type="nucleotide sequence ID" value="NZ_CP012836.1"/>
</dbReference>
<dbReference type="PATRIC" id="fig|1727163.4.peg.2504"/>
<dbReference type="STRING" id="1727163.AO498_11975"/>
<reference evidence="2" key="1">
    <citation type="submission" date="2015-09" db="EMBL/GenBank/DDBJ databases">
        <title>Complete sequence of Algoriphagus sp. M8-2.</title>
        <authorList>
            <person name="Shintani M."/>
        </authorList>
    </citation>
    <scope>NUCLEOTIDE SEQUENCE [LARGE SCALE GENOMIC DNA]</scope>
    <source>
        <strain evidence="2">M8-2</strain>
    </source>
</reference>
<evidence type="ECO:0008006" key="3">
    <source>
        <dbReference type="Google" id="ProtNLM"/>
    </source>
</evidence>
<dbReference type="InterPro" id="IPR036641">
    <property type="entry name" value="HPT_dom_sf"/>
</dbReference>